<reference evidence="2" key="1">
    <citation type="journal article" date="2013" name="Nat. Genet.">
        <title>The duck genome and transcriptome provide insight into an avian influenza virus reservoir species.</title>
        <authorList>
            <person name="Huang Y."/>
            <person name="Li Y."/>
            <person name="Burt D.W."/>
            <person name="Chen H."/>
            <person name="Zhang Y."/>
            <person name="Qian W."/>
            <person name="Kim H."/>
            <person name="Gan S."/>
            <person name="Zhao Y."/>
            <person name="Li J."/>
            <person name="Yi K."/>
            <person name="Feng H."/>
            <person name="Zhu P."/>
            <person name="Li B."/>
            <person name="Liu Q."/>
            <person name="Fairley S."/>
            <person name="Magor K.E."/>
            <person name="Du Z."/>
            <person name="Hu X."/>
            <person name="Goodman L."/>
            <person name="Tafer H."/>
            <person name="Vignal A."/>
            <person name="Lee T."/>
            <person name="Kim K.W."/>
            <person name="Sheng Z."/>
            <person name="An Y."/>
            <person name="Searle S."/>
            <person name="Herrero J."/>
            <person name="Groenen M.A."/>
            <person name="Crooijmans R.P."/>
            <person name="Faraut T."/>
            <person name="Cai Q."/>
            <person name="Webster R.G."/>
            <person name="Aldridge J.R."/>
            <person name="Warren W.C."/>
            <person name="Bartschat S."/>
            <person name="Kehr S."/>
            <person name="Marz M."/>
            <person name="Stadler P.F."/>
            <person name="Smith J."/>
            <person name="Kraus R.H."/>
            <person name="Zhao Y."/>
            <person name="Ren L."/>
            <person name="Fei J."/>
            <person name="Morisson M."/>
            <person name="Kaiser P."/>
            <person name="Griffin D.K."/>
            <person name="Rao M."/>
            <person name="Pitel F."/>
            <person name="Wang J."/>
            <person name="Li N."/>
        </authorList>
    </citation>
    <scope>NUCLEOTIDE SEQUENCE [LARGE SCALE GENOMIC DNA]</scope>
</reference>
<sequence length="293" mass="33981">MWKWLKNLYGYFESSTELYKCLLQNAQERFTDIYGVANSVEEAVKKSELVLQRANIHKVRTGDAPLLIRAYAWHQWRTPRAIEKEALTSRSSYIPTPPSNSSHWRQLQNVPVPLEPHVISPASQRAEHDQYQPRRPEEEWAHSISTPLRPHLHLWTKVLISCNNAVSCSTDCKNNSNITFTSFPNALFIPLSGEWCRRLQETTMLTIQLQKKSARMREFSIALSESLNNILSLLDFMRLKPQILHYTKNKKTAKGTAWSMCQKACLSRKNTSQCDFISLKIRQYGERTHKSMC</sequence>
<accession>R0KC38</accession>
<dbReference type="Proteomes" id="UP000296049">
    <property type="component" value="Unassembled WGS sequence"/>
</dbReference>
<organism evidence="1 2">
    <name type="scientific">Anas platyrhynchos</name>
    <name type="common">Mallard</name>
    <name type="synonym">Anas boschas</name>
    <dbReference type="NCBI Taxonomy" id="8839"/>
    <lineage>
        <taxon>Eukaryota</taxon>
        <taxon>Metazoa</taxon>
        <taxon>Chordata</taxon>
        <taxon>Craniata</taxon>
        <taxon>Vertebrata</taxon>
        <taxon>Euteleostomi</taxon>
        <taxon>Archelosauria</taxon>
        <taxon>Archosauria</taxon>
        <taxon>Dinosauria</taxon>
        <taxon>Saurischia</taxon>
        <taxon>Theropoda</taxon>
        <taxon>Coelurosauria</taxon>
        <taxon>Aves</taxon>
        <taxon>Neognathae</taxon>
        <taxon>Galloanserae</taxon>
        <taxon>Anseriformes</taxon>
        <taxon>Anatidae</taxon>
        <taxon>Anatinae</taxon>
        <taxon>Anas</taxon>
    </lineage>
</organism>
<proteinExistence type="predicted"/>
<dbReference type="AlphaFoldDB" id="R0KC38"/>
<evidence type="ECO:0000313" key="2">
    <source>
        <dbReference type="Proteomes" id="UP000296049"/>
    </source>
</evidence>
<name>R0KC38_ANAPL</name>
<keyword evidence="2" id="KW-1185">Reference proteome</keyword>
<evidence type="ECO:0000313" key="1">
    <source>
        <dbReference type="EMBL" id="EOB07442.1"/>
    </source>
</evidence>
<gene>
    <name evidence="1" type="ORF">Anapl_06620</name>
</gene>
<dbReference type="EMBL" id="KB742524">
    <property type="protein sequence ID" value="EOB07442.1"/>
    <property type="molecule type" value="Genomic_DNA"/>
</dbReference>
<protein>
    <submittedName>
        <fullName evidence="1">Uncharacterized protein</fullName>
    </submittedName>
</protein>